<feature type="region of interest" description="Disordered" evidence="1">
    <location>
        <begin position="559"/>
        <end position="581"/>
    </location>
</feature>
<accession>A0A364NGS1</accession>
<feature type="signal peptide" evidence="2">
    <location>
        <begin position="1"/>
        <end position="17"/>
    </location>
</feature>
<dbReference type="Pfam" id="PF07081">
    <property type="entry name" value="DUF1349"/>
    <property type="match status" value="1"/>
</dbReference>
<organism evidence="3 4">
    <name type="scientific">Stemphylium lycopersici</name>
    <name type="common">Tomato gray leaf spot disease fungus</name>
    <name type="synonym">Thyrospora lycopersici</name>
    <dbReference type="NCBI Taxonomy" id="183478"/>
    <lineage>
        <taxon>Eukaryota</taxon>
        <taxon>Fungi</taxon>
        <taxon>Dikarya</taxon>
        <taxon>Ascomycota</taxon>
        <taxon>Pezizomycotina</taxon>
        <taxon>Dothideomycetes</taxon>
        <taxon>Pleosporomycetidae</taxon>
        <taxon>Pleosporales</taxon>
        <taxon>Pleosporineae</taxon>
        <taxon>Pleosporaceae</taxon>
        <taxon>Stemphylium</taxon>
    </lineage>
</organism>
<dbReference type="PANTHER" id="PTHR35332:SF2">
    <property type="entry name" value="REGULATION OF ENOLASE PROTEIN 1"/>
    <property type="match status" value="1"/>
</dbReference>
<feature type="chain" id="PRO_5017015974" evidence="2">
    <location>
        <begin position="18"/>
        <end position="581"/>
    </location>
</feature>
<proteinExistence type="predicted"/>
<dbReference type="InterPro" id="IPR009784">
    <property type="entry name" value="DUF1349"/>
</dbReference>
<dbReference type="Gene3D" id="2.60.120.200">
    <property type="match status" value="1"/>
</dbReference>
<reference evidence="4" key="1">
    <citation type="submission" date="2018-05" db="EMBL/GenBank/DDBJ databases">
        <title>Draft genome sequence of Stemphylium lycopersici strain CIDEFI 213.</title>
        <authorList>
            <person name="Medina R."/>
            <person name="Franco M.E.E."/>
            <person name="Lucentini C.G."/>
            <person name="Saparrat M.C.N."/>
            <person name="Balatti P.A."/>
        </authorList>
    </citation>
    <scope>NUCLEOTIDE SEQUENCE [LARGE SCALE GENOMIC DNA]</scope>
    <source>
        <strain evidence="4">CIDEFI 213</strain>
    </source>
</reference>
<dbReference type="PANTHER" id="PTHR35332">
    <property type="entry name" value="REGULATION OF ENOLASE PROTEIN 1"/>
    <property type="match status" value="1"/>
</dbReference>
<protein>
    <submittedName>
        <fullName evidence="3">Uncharacterized protein</fullName>
    </submittedName>
</protein>
<dbReference type="Proteomes" id="UP000249619">
    <property type="component" value="Unassembled WGS sequence"/>
</dbReference>
<evidence type="ECO:0000313" key="4">
    <source>
        <dbReference type="Proteomes" id="UP000249619"/>
    </source>
</evidence>
<sequence>MKLQSFLPLFFTLTATATMSGNTTTTIQPFNLSAPAGTDIWRKPPTHNAFNASTYPSELPTYGLEKFQRAQLTFALPPSGQLRQYDQAGLLLHLTKPGVPANETKWVKTGIEFYYGKPYVATVGCDTWADWSLVPMPGFKNGTQPGATIEARRERDALGKSLWIYWVMRDEAGKEIEKLPIREVTWFFAEEQGWDVSIAGYVCRPTTEGGEEMLEAEFKEGVEIEVMKSGRPALLHYLPHHRHFLVTCNHSLLTSARPVHLHLSTLPLHPTAPINHVNFPLILQRHLQLAAMGRVKLYCPTNKRAVDDFVIGAYQMPEQVLQGVRLALNIKYAALYTIEAKHVTDPHTLQEDERVLVAASKDETMLPDAPGGYMLYDGEESEDVNPDIEGYGQDWEDLSDREKCLHITSLTRQKPIARNKLRITRPYKSVQADMTTLNDTALTQPQPSASASSGMESLIEARWAIPLDTFLPANMKPPTTKHTTSLKSLSASTLAALVLYSSFTHGQARLAREVLEEAVALRTEEDQGDDKDPVVRTDDVVNAVRMVYERAGVIPAKLTKGKSGRLRERRKGKKRAAGVGT</sequence>
<dbReference type="EMBL" id="QGDH01000002">
    <property type="protein sequence ID" value="RAR16524.1"/>
    <property type="molecule type" value="Genomic_DNA"/>
</dbReference>
<keyword evidence="4" id="KW-1185">Reference proteome</keyword>
<evidence type="ECO:0000256" key="1">
    <source>
        <dbReference type="SAM" id="MobiDB-lite"/>
    </source>
</evidence>
<dbReference type="STRING" id="183478.A0A364NGS1"/>
<keyword evidence="2" id="KW-0732">Signal</keyword>
<name>A0A364NGS1_STELY</name>
<dbReference type="AlphaFoldDB" id="A0A364NGS1"/>
<comment type="caution">
    <text evidence="3">The sequence shown here is derived from an EMBL/GenBank/DDBJ whole genome shotgun (WGS) entry which is preliminary data.</text>
</comment>
<evidence type="ECO:0000256" key="2">
    <source>
        <dbReference type="SAM" id="SignalP"/>
    </source>
</evidence>
<evidence type="ECO:0000313" key="3">
    <source>
        <dbReference type="EMBL" id="RAR16524.1"/>
    </source>
</evidence>
<gene>
    <name evidence="3" type="ORF">DDE83_000089</name>
</gene>